<accession>A0ACB9FXU2</accession>
<evidence type="ECO:0000313" key="1">
    <source>
        <dbReference type="EMBL" id="KAI3775392.1"/>
    </source>
</evidence>
<reference evidence="2" key="1">
    <citation type="journal article" date="2022" name="Mol. Ecol. Resour.">
        <title>The genomes of chicory, endive, great burdock and yacon provide insights into Asteraceae palaeo-polyploidization history and plant inulin production.</title>
        <authorList>
            <person name="Fan W."/>
            <person name="Wang S."/>
            <person name="Wang H."/>
            <person name="Wang A."/>
            <person name="Jiang F."/>
            <person name="Liu H."/>
            <person name="Zhao H."/>
            <person name="Xu D."/>
            <person name="Zhang Y."/>
        </authorList>
    </citation>
    <scope>NUCLEOTIDE SEQUENCE [LARGE SCALE GENOMIC DNA]</scope>
    <source>
        <strain evidence="2">cv. Yunnan</strain>
    </source>
</reference>
<keyword evidence="2" id="KW-1185">Reference proteome</keyword>
<organism evidence="1 2">
    <name type="scientific">Smallanthus sonchifolius</name>
    <dbReference type="NCBI Taxonomy" id="185202"/>
    <lineage>
        <taxon>Eukaryota</taxon>
        <taxon>Viridiplantae</taxon>
        <taxon>Streptophyta</taxon>
        <taxon>Embryophyta</taxon>
        <taxon>Tracheophyta</taxon>
        <taxon>Spermatophyta</taxon>
        <taxon>Magnoliopsida</taxon>
        <taxon>eudicotyledons</taxon>
        <taxon>Gunneridae</taxon>
        <taxon>Pentapetalae</taxon>
        <taxon>asterids</taxon>
        <taxon>campanulids</taxon>
        <taxon>Asterales</taxon>
        <taxon>Asteraceae</taxon>
        <taxon>Asteroideae</taxon>
        <taxon>Heliantheae alliance</taxon>
        <taxon>Millerieae</taxon>
        <taxon>Smallanthus</taxon>
    </lineage>
</organism>
<evidence type="ECO:0000313" key="2">
    <source>
        <dbReference type="Proteomes" id="UP001056120"/>
    </source>
</evidence>
<proteinExistence type="predicted"/>
<dbReference type="EMBL" id="CM042033">
    <property type="protein sequence ID" value="KAI3775392.1"/>
    <property type="molecule type" value="Genomic_DNA"/>
</dbReference>
<reference evidence="1 2" key="2">
    <citation type="journal article" date="2022" name="Mol. Ecol. Resour.">
        <title>The genomes of chicory, endive, great burdock and yacon provide insights into Asteraceae paleo-polyploidization history and plant inulin production.</title>
        <authorList>
            <person name="Fan W."/>
            <person name="Wang S."/>
            <person name="Wang H."/>
            <person name="Wang A."/>
            <person name="Jiang F."/>
            <person name="Liu H."/>
            <person name="Zhao H."/>
            <person name="Xu D."/>
            <person name="Zhang Y."/>
        </authorList>
    </citation>
    <scope>NUCLEOTIDE SEQUENCE [LARGE SCALE GENOMIC DNA]</scope>
    <source>
        <strain evidence="2">cv. Yunnan</strain>
        <tissue evidence="1">Leaves</tissue>
    </source>
</reference>
<gene>
    <name evidence="1" type="ORF">L1987_49965</name>
</gene>
<comment type="caution">
    <text evidence="1">The sequence shown here is derived from an EMBL/GenBank/DDBJ whole genome shotgun (WGS) entry which is preliminary data.</text>
</comment>
<name>A0ACB9FXU2_9ASTR</name>
<protein>
    <submittedName>
        <fullName evidence="1">Uncharacterized protein</fullName>
    </submittedName>
</protein>
<dbReference type="Proteomes" id="UP001056120">
    <property type="component" value="Linkage Group LG16"/>
</dbReference>
<sequence length="377" mass="41461">MIDFHGDAITAEVFVTGTPGFNRSALEIQSNRQNPKKNDEAVDNDNLTTKKDEKVDQGKAVPKKDKKVKKEDKVAKSPVATPARRTRQSVAAAAKIEASSHKKDKKTPKQKQKSVANDDNKSEGSTSDSSPSSESEQVNVNVDSDCGSDYVPSRYAKRKKVNSQNETEVGASPADGVKKRRRTPTWKVDANGRPTIVSDHVGSKSKGGSGNRKSQRKSDKLAAKGDDSKERKSRRKRGRPRAITSDQEHDDFVGPSDDDDDVSPETLVSLWKSAITGGENEQALKVEGKNEGGGETETRTDKEDCEKVDVEDEKGEKMEIEIEITGGENEQEGKVEDEREEVEKDEGVLVLPPIPAKPVDVMKEKMDWDETEEKDGK</sequence>